<keyword evidence="5" id="KW-1185">Reference proteome</keyword>
<dbReference type="GO" id="GO:1990758">
    <property type="term" value="P:mitotic sister chromatid biorientation"/>
    <property type="evidence" value="ECO:0007669"/>
    <property type="project" value="TreeGrafter"/>
</dbReference>
<feature type="domain" description="Spc7 kinetochore protein" evidence="3">
    <location>
        <begin position="1"/>
        <end position="309"/>
    </location>
</feature>
<evidence type="ECO:0000313" key="4">
    <source>
        <dbReference type="EMBL" id="TFK57607.1"/>
    </source>
</evidence>
<dbReference type="STRING" id="5364.A0A5C3NL38"/>
<dbReference type="EMBL" id="ML213503">
    <property type="protein sequence ID" value="TFK57607.1"/>
    <property type="molecule type" value="Genomic_DNA"/>
</dbReference>
<dbReference type="PANTHER" id="PTHR28260:SF1">
    <property type="entry name" value="SPINDLE POLE BODY COMPONENT SPC105"/>
    <property type="match status" value="1"/>
</dbReference>
<feature type="region of interest" description="Disordered" evidence="2">
    <location>
        <begin position="17"/>
        <end position="41"/>
    </location>
</feature>
<keyword evidence="1" id="KW-0175">Coiled coil</keyword>
<sequence length="488" mass="55591">MTGIKFMDELTVPRRSNFHRAGFTPRGRRDSATSEAGGDSETASAIPLAEYIVAMAVDLPQLELYSHVARDLQMWIQHSKENFKQAEVECAKVTPELFREYSRCSEEDRPDFQQSLKLIKSHAHDQAKSKWYEWKLEWIKQLQESADEGFDDLEGDAKVLESLTRQVQDILPSLREEYENAIKELEQEQAEVDELERSDQSQLNVLKANIAEQELALESYRTEISENKAKVTNLEEKLEEIEQQKKESLQAIADAERMALVQKNSTKAEVFKLRDELESIQSLHFWRASKLGPDLVELIYDSRYLVSIPCTKFRPRTKDLIVTRLTDPSTRRRDDFPKLTEYSFKVGMHQVMTDKMVNVRQIAHRLSDTWAACAQLRQQLTFVGIKFPTTVFIGPNEGDKPPELNVVATILYPGKRAKALVKFVLNVDTFASWPSNVASLECSVEVAYGSIESAPVLEAVRGRLAKATQADNHGCLLDACILGLEQYD</sequence>
<dbReference type="PANTHER" id="PTHR28260">
    <property type="entry name" value="SPINDLE POLE BODY COMPONENT SPC105"/>
    <property type="match status" value="1"/>
</dbReference>
<protein>
    <recommendedName>
        <fullName evidence="3">Spc7 kinetochore protein domain-containing protein</fullName>
    </recommendedName>
</protein>
<reference evidence="4 5" key="1">
    <citation type="journal article" date="2019" name="Nat. Ecol. Evol.">
        <title>Megaphylogeny resolves global patterns of mushroom evolution.</title>
        <authorList>
            <person name="Varga T."/>
            <person name="Krizsan K."/>
            <person name="Foldi C."/>
            <person name="Dima B."/>
            <person name="Sanchez-Garcia M."/>
            <person name="Sanchez-Ramirez S."/>
            <person name="Szollosi G.J."/>
            <person name="Szarkandi J.G."/>
            <person name="Papp V."/>
            <person name="Albert L."/>
            <person name="Andreopoulos W."/>
            <person name="Angelini C."/>
            <person name="Antonin V."/>
            <person name="Barry K.W."/>
            <person name="Bougher N.L."/>
            <person name="Buchanan P."/>
            <person name="Buyck B."/>
            <person name="Bense V."/>
            <person name="Catcheside P."/>
            <person name="Chovatia M."/>
            <person name="Cooper J."/>
            <person name="Damon W."/>
            <person name="Desjardin D."/>
            <person name="Finy P."/>
            <person name="Geml J."/>
            <person name="Haridas S."/>
            <person name="Hughes K."/>
            <person name="Justo A."/>
            <person name="Karasinski D."/>
            <person name="Kautmanova I."/>
            <person name="Kiss B."/>
            <person name="Kocsube S."/>
            <person name="Kotiranta H."/>
            <person name="LaButti K.M."/>
            <person name="Lechner B.E."/>
            <person name="Liimatainen K."/>
            <person name="Lipzen A."/>
            <person name="Lukacs Z."/>
            <person name="Mihaltcheva S."/>
            <person name="Morgado L.N."/>
            <person name="Niskanen T."/>
            <person name="Noordeloos M.E."/>
            <person name="Ohm R.A."/>
            <person name="Ortiz-Santana B."/>
            <person name="Ovrebo C."/>
            <person name="Racz N."/>
            <person name="Riley R."/>
            <person name="Savchenko A."/>
            <person name="Shiryaev A."/>
            <person name="Soop K."/>
            <person name="Spirin V."/>
            <person name="Szebenyi C."/>
            <person name="Tomsovsky M."/>
            <person name="Tulloss R.E."/>
            <person name="Uehling J."/>
            <person name="Grigoriev I.V."/>
            <person name="Vagvolgyi C."/>
            <person name="Papp T."/>
            <person name="Martin F.M."/>
            <person name="Miettinen O."/>
            <person name="Hibbett D.S."/>
            <person name="Nagy L.G."/>
        </authorList>
    </citation>
    <scope>NUCLEOTIDE SEQUENCE [LARGE SCALE GENOMIC DNA]</scope>
    <source>
        <strain evidence="4 5">OMC1185</strain>
    </source>
</reference>
<dbReference type="AlphaFoldDB" id="A0A5C3NL38"/>
<evidence type="ECO:0000259" key="3">
    <source>
        <dbReference type="SMART" id="SM00787"/>
    </source>
</evidence>
<dbReference type="GO" id="GO:0007094">
    <property type="term" value="P:mitotic spindle assembly checkpoint signaling"/>
    <property type="evidence" value="ECO:0007669"/>
    <property type="project" value="TreeGrafter"/>
</dbReference>
<organism evidence="4 5">
    <name type="scientific">Heliocybe sulcata</name>
    <dbReference type="NCBI Taxonomy" id="5364"/>
    <lineage>
        <taxon>Eukaryota</taxon>
        <taxon>Fungi</taxon>
        <taxon>Dikarya</taxon>
        <taxon>Basidiomycota</taxon>
        <taxon>Agaricomycotina</taxon>
        <taxon>Agaricomycetes</taxon>
        <taxon>Gloeophyllales</taxon>
        <taxon>Gloeophyllaceae</taxon>
        <taxon>Heliocybe</taxon>
    </lineage>
</organism>
<proteinExistence type="predicted"/>
<dbReference type="InterPro" id="IPR013253">
    <property type="entry name" value="Spc7_domain"/>
</dbReference>
<dbReference type="Pfam" id="PF18210">
    <property type="entry name" value="Knl1_RWD_C"/>
    <property type="match status" value="1"/>
</dbReference>
<dbReference type="SMART" id="SM00787">
    <property type="entry name" value="Spc7"/>
    <property type="match status" value="1"/>
</dbReference>
<evidence type="ECO:0000256" key="1">
    <source>
        <dbReference type="SAM" id="Coils"/>
    </source>
</evidence>
<evidence type="ECO:0000256" key="2">
    <source>
        <dbReference type="SAM" id="MobiDB-lite"/>
    </source>
</evidence>
<dbReference type="Proteomes" id="UP000305948">
    <property type="component" value="Unassembled WGS sequence"/>
</dbReference>
<dbReference type="InterPro" id="IPR033338">
    <property type="entry name" value="Spc105/Spc7"/>
</dbReference>
<dbReference type="GO" id="GO:0034501">
    <property type="term" value="P:protein localization to kinetochore"/>
    <property type="evidence" value="ECO:0007669"/>
    <property type="project" value="TreeGrafter"/>
</dbReference>
<gene>
    <name evidence="4" type="ORF">OE88DRAFT_1619174</name>
</gene>
<name>A0A5C3NL38_9AGAM</name>
<evidence type="ECO:0000313" key="5">
    <source>
        <dbReference type="Proteomes" id="UP000305948"/>
    </source>
</evidence>
<dbReference type="GO" id="GO:0000776">
    <property type="term" value="C:kinetochore"/>
    <property type="evidence" value="ECO:0007669"/>
    <property type="project" value="TreeGrafter"/>
</dbReference>
<dbReference type="OrthoDB" id="5592879at2759"/>
<dbReference type="Pfam" id="PF08317">
    <property type="entry name" value="Spc7"/>
    <property type="match status" value="1"/>
</dbReference>
<accession>A0A5C3NL38</accession>
<dbReference type="InterPro" id="IPR040850">
    <property type="entry name" value="Knl1_RWD_C"/>
</dbReference>
<feature type="coiled-coil region" evidence="1">
    <location>
        <begin position="171"/>
        <end position="258"/>
    </location>
</feature>